<geneLocation type="mitochondrion" evidence="1"/>
<keyword evidence="1" id="KW-0496">Mitochondrion</keyword>
<accession>A0A117NHK5</accession>
<evidence type="ECO:0000313" key="1">
    <source>
        <dbReference type="EMBL" id="KUM48470.1"/>
    </source>
</evidence>
<organism evidence="1">
    <name type="scientific">Picea glauca</name>
    <name type="common">White spruce</name>
    <name type="synonym">Pinus glauca</name>
    <dbReference type="NCBI Taxonomy" id="3330"/>
    <lineage>
        <taxon>Eukaryota</taxon>
        <taxon>Viridiplantae</taxon>
        <taxon>Streptophyta</taxon>
        <taxon>Embryophyta</taxon>
        <taxon>Tracheophyta</taxon>
        <taxon>Spermatophyta</taxon>
        <taxon>Pinopsida</taxon>
        <taxon>Pinidae</taxon>
        <taxon>Conifers I</taxon>
        <taxon>Pinales</taxon>
        <taxon>Pinaceae</taxon>
        <taxon>Picea</taxon>
    </lineage>
</organism>
<dbReference type="EMBL" id="LKAM01000005">
    <property type="protein sequence ID" value="KUM48470.1"/>
    <property type="molecule type" value="Genomic_DNA"/>
</dbReference>
<protein>
    <submittedName>
        <fullName evidence="1">Uncharacterized protein</fullName>
    </submittedName>
</protein>
<sequence length="57" mass="6744">MDPYASETGYTTPCLKVVVYSLALPRDLLYEPFYLYYHIFRPVKTSGQRKTKIMYSQ</sequence>
<dbReference type="AlphaFoldDB" id="A0A117NHK5"/>
<name>A0A117NHK5_PICGL</name>
<comment type="caution">
    <text evidence="1">The sequence shown here is derived from an EMBL/GenBank/DDBJ whole genome shotgun (WGS) entry which is preliminary data.</text>
</comment>
<proteinExistence type="predicted"/>
<reference evidence="1" key="1">
    <citation type="journal article" date="2015" name="Genome Biol. Evol.">
        <title>Organellar Genomes of White Spruce (Picea glauca): Assembly and Annotation.</title>
        <authorList>
            <person name="Jackman S.D."/>
            <person name="Warren R.L."/>
            <person name="Gibb E.A."/>
            <person name="Vandervalk B.P."/>
            <person name="Mohamadi H."/>
            <person name="Chu J."/>
            <person name="Raymond A."/>
            <person name="Pleasance S."/>
            <person name="Coope R."/>
            <person name="Wildung M.R."/>
            <person name="Ritland C.E."/>
            <person name="Bousquet J."/>
            <person name="Jones S.J."/>
            <person name="Bohlmann J."/>
            <person name="Birol I."/>
        </authorList>
    </citation>
    <scope>NUCLEOTIDE SEQUENCE [LARGE SCALE GENOMIC DNA]</scope>
    <source>
        <tissue evidence="1">Flushing bud</tissue>
    </source>
</reference>
<gene>
    <name evidence="1" type="ORF">ABT39_MTgene4485</name>
</gene>